<evidence type="ECO:0000259" key="2">
    <source>
        <dbReference type="Pfam" id="PF01526"/>
    </source>
</evidence>
<feature type="domain" description="Tn3 transposase DDE" evidence="2">
    <location>
        <begin position="14"/>
        <end position="139"/>
    </location>
</feature>
<name>A0ABQ3PR69_9ACTN</name>
<accession>A0ABQ3PR69</accession>
<comment type="caution">
    <text evidence="3">The sequence shown here is derived from an EMBL/GenBank/DDBJ whole genome shotgun (WGS) entry which is preliminary data.</text>
</comment>
<evidence type="ECO:0000256" key="1">
    <source>
        <dbReference type="SAM" id="MobiDB-lite"/>
    </source>
</evidence>
<reference evidence="3" key="1">
    <citation type="submission" date="2024-05" db="EMBL/GenBank/DDBJ databases">
        <title>Whole genome shotgun sequence of Streptomyces hydrogenans NBRC 13475.</title>
        <authorList>
            <person name="Komaki H."/>
            <person name="Tamura T."/>
        </authorList>
    </citation>
    <scope>NUCLEOTIDE SEQUENCE</scope>
    <source>
        <strain evidence="3">NBRC 13475</strain>
    </source>
</reference>
<feature type="region of interest" description="Disordered" evidence="1">
    <location>
        <begin position="199"/>
        <end position="230"/>
    </location>
</feature>
<feature type="compositionally biased region" description="Basic residues" evidence="1">
    <location>
        <begin position="312"/>
        <end position="326"/>
    </location>
</feature>
<gene>
    <name evidence="3" type="ORF">Shyd_88710</name>
</gene>
<proteinExistence type="predicted"/>
<dbReference type="InterPro" id="IPR002513">
    <property type="entry name" value="Tn3_Tnp_DDE_dom"/>
</dbReference>
<feature type="region of interest" description="Disordered" evidence="1">
    <location>
        <begin position="257"/>
        <end position="280"/>
    </location>
</feature>
<sequence>MPTTCCGCSAARVTQTPLGAAFAEYGRIDKTMHLLALVDPVDDTYRRLMNRQLTVQESRHRLARSICHGGRGQIRQAYREGQEDQLAALGLVLNAVVLWNTRYLDAAIAQLRAEGQGIKGEDVARLSPLMDLHINFLGRCLFTIKASGPGQGLLLFRDPDAVADDEDEERRAAHPTCRTVRGGIRPVRSGRCTPAEVASGDAAPYAGDVGTVGHSGRPPGAREAGPKTSQAPFLSRRRFRQSHPCVETSYGRKEHLRRGVSPRCSTARWPRPARNESSGAVSFAALRRAVSHSPIDPTSNMSASHHFDVPSTRRKNERVQGHRRSH</sequence>
<evidence type="ECO:0000313" key="3">
    <source>
        <dbReference type="EMBL" id="GHI27500.1"/>
    </source>
</evidence>
<protein>
    <recommendedName>
        <fullName evidence="2">Tn3 transposase DDE domain-containing protein</fullName>
    </recommendedName>
</protein>
<organism evidence="3 4">
    <name type="scientific">Streptomyces hydrogenans</name>
    <dbReference type="NCBI Taxonomy" id="1873719"/>
    <lineage>
        <taxon>Bacteria</taxon>
        <taxon>Bacillati</taxon>
        <taxon>Actinomycetota</taxon>
        <taxon>Actinomycetes</taxon>
        <taxon>Kitasatosporales</taxon>
        <taxon>Streptomycetaceae</taxon>
        <taxon>Streptomyces</taxon>
    </lineage>
</organism>
<dbReference type="Pfam" id="PF01526">
    <property type="entry name" value="DDE_Tnp_Tn3"/>
    <property type="match status" value="1"/>
</dbReference>
<keyword evidence="4" id="KW-1185">Reference proteome</keyword>
<dbReference type="Proteomes" id="UP001052739">
    <property type="component" value="Unassembled WGS sequence"/>
</dbReference>
<feature type="region of interest" description="Disordered" evidence="1">
    <location>
        <begin position="293"/>
        <end position="326"/>
    </location>
</feature>
<dbReference type="EMBL" id="BNDW01000117">
    <property type="protein sequence ID" value="GHI27500.1"/>
    <property type="molecule type" value="Genomic_DNA"/>
</dbReference>
<evidence type="ECO:0000313" key="4">
    <source>
        <dbReference type="Proteomes" id="UP001052739"/>
    </source>
</evidence>